<evidence type="ECO:0000259" key="2">
    <source>
        <dbReference type="Pfam" id="PF00180"/>
    </source>
</evidence>
<accession>A0A428S979</accession>
<reference evidence="3 4" key="1">
    <citation type="submission" date="2017-06" db="EMBL/GenBank/DDBJ databases">
        <title>Cmopartive genomic analysis of Ambrosia Fusariam Clade fungi.</title>
        <authorList>
            <person name="Stajich J.E."/>
            <person name="Carrillo J."/>
            <person name="Kijimoto T."/>
            <person name="Eskalen A."/>
            <person name="O'Donnell K."/>
            <person name="Kasson M."/>
        </authorList>
    </citation>
    <scope>NUCLEOTIDE SEQUENCE [LARGE SCALE GENOMIC DNA]</scope>
    <source>
        <strain evidence="3 4">NRRL 20438</strain>
    </source>
</reference>
<evidence type="ECO:0000256" key="1">
    <source>
        <dbReference type="ARBA" id="ARBA00007769"/>
    </source>
</evidence>
<comment type="similarity">
    <text evidence="1">Belongs to the isocitrate and isopropylmalate dehydrogenases family.</text>
</comment>
<keyword evidence="4" id="KW-1185">Reference proteome</keyword>
<dbReference type="SUPFAM" id="SSF53659">
    <property type="entry name" value="Isocitrate/Isopropylmalate dehydrogenase-like"/>
    <property type="match status" value="1"/>
</dbReference>
<dbReference type="EMBL" id="NIZV01000533">
    <property type="protein sequence ID" value="RSL86372.1"/>
    <property type="molecule type" value="Genomic_DNA"/>
</dbReference>
<evidence type="ECO:0000313" key="3">
    <source>
        <dbReference type="EMBL" id="RSL86372.1"/>
    </source>
</evidence>
<sequence>MAEHKIVVLGIAKGVRTRPSAPSGPRLALRLWRKVVTETFEKGFPDLKVEHQLIDNAAMIMVKNPHRPQRCYRDEQPIW</sequence>
<dbReference type="Pfam" id="PF00180">
    <property type="entry name" value="Iso_dh"/>
    <property type="match status" value="1"/>
</dbReference>
<evidence type="ECO:0000313" key="4">
    <source>
        <dbReference type="Proteomes" id="UP000288429"/>
    </source>
</evidence>
<protein>
    <recommendedName>
        <fullName evidence="2">Isopropylmalate dehydrogenase-like domain-containing protein</fullName>
    </recommendedName>
</protein>
<organism evidence="3 4">
    <name type="scientific">Fusarium ambrosium</name>
    <dbReference type="NCBI Taxonomy" id="131363"/>
    <lineage>
        <taxon>Eukaryota</taxon>
        <taxon>Fungi</taxon>
        <taxon>Dikarya</taxon>
        <taxon>Ascomycota</taxon>
        <taxon>Pezizomycotina</taxon>
        <taxon>Sordariomycetes</taxon>
        <taxon>Hypocreomycetidae</taxon>
        <taxon>Hypocreales</taxon>
        <taxon>Nectriaceae</taxon>
        <taxon>Fusarium</taxon>
        <taxon>Fusarium solani species complex</taxon>
    </lineage>
</organism>
<gene>
    <name evidence="3" type="ORF">CDV31_016411</name>
</gene>
<proteinExistence type="inferred from homology"/>
<feature type="domain" description="Isopropylmalate dehydrogenase-like" evidence="2">
    <location>
        <begin position="30"/>
        <end position="66"/>
    </location>
</feature>
<dbReference type="InterPro" id="IPR024084">
    <property type="entry name" value="IsoPropMal-DH-like_dom"/>
</dbReference>
<comment type="caution">
    <text evidence="3">The sequence shown here is derived from an EMBL/GenBank/DDBJ whole genome shotgun (WGS) entry which is preliminary data.</text>
</comment>
<name>A0A428S979_9HYPO</name>
<dbReference type="AlphaFoldDB" id="A0A428S979"/>
<dbReference type="Gene3D" id="3.40.718.10">
    <property type="entry name" value="Isopropylmalate Dehydrogenase"/>
    <property type="match status" value="1"/>
</dbReference>
<dbReference type="Proteomes" id="UP000288429">
    <property type="component" value="Unassembled WGS sequence"/>
</dbReference>